<dbReference type="AlphaFoldDB" id="A0A8X6FLN9"/>
<organism evidence="1 2">
    <name type="scientific">Trichonephila clavata</name>
    <name type="common">Joro spider</name>
    <name type="synonym">Nephila clavata</name>
    <dbReference type="NCBI Taxonomy" id="2740835"/>
    <lineage>
        <taxon>Eukaryota</taxon>
        <taxon>Metazoa</taxon>
        <taxon>Ecdysozoa</taxon>
        <taxon>Arthropoda</taxon>
        <taxon>Chelicerata</taxon>
        <taxon>Arachnida</taxon>
        <taxon>Araneae</taxon>
        <taxon>Araneomorphae</taxon>
        <taxon>Entelegynae</taxon>
        <taxon>Araneoidea</taxon>
        <taxon>Nephilidae</taxon>
        <taxon>Trichonephila</taxon>
    </lineage>
</organism>
<gene>
    <name evidence="1" type="ORF">TNCT_509981</name>
</gene>
<evidence type="ECO:0000313" key="1">
    <source>
        <dbReference type="EMBL" id="GFQ83468.1"/>
    </source>
</evidence>
<proteinExistence type="predicted"/>
<evidence type="ECO:0000313" key="2">
    <source>
        <dbReference type="Proteomes" id="UP000887116"/>
    </source>
</evidence>
<protein>
    <submittedName>
        <fullName evidence="1">Uncharacterized protein</fullName>
    </submittedName>
</protein>
<comment type="caution">
    <text evidence="1">The sequence shown here is derived from an EMBL/GenBank/DDBJ whole genome shotgun (WGS) entry which is preliminary data.</text>
</comment>
<accession>A0A8X6FLN9</accession>
<name>A0A8X6FLN9_TRICU</name>
<dbReference type="EMBL" id="BMAO01002811">
    <property type="protein sequence ID" value="GFQ83468.1"/>
    <property type="molecule type" value="Genomic_DNA"/>
</dbReference>
<reference evidence="1" key="1">
    <citation type="submission" date="2020-07" db="EMBL/GenBank/DDBJ databases">
        <title>Multicomponent nature underlies the extraordinary mechanical properties of spider dragline silk.</title>
        <authorList>
            <person name="Kono N."/>
            <person name="Nakamura H."/>
            <person name="Mori M."/>
            <person name="Yoshida Y."/>
            <person name="Ohtoshi R."/>
            <person name="Malay A.D."/>
            <person name="Moran D.A.P."/>
            <person name="Tomita M."/>
            <person name="Numata K."/>
            <person name="Arakawa K."/>
        </authorList>
    </citation>
    <scope>NUCLEOTIDE SEQUENCE</scope>
</reference>
<sequence>MCEADDKLLRKTKSRRKQSVKFLKWTNGVALKIKQILFTARPRLCGSYEVGIYLTICFSLMISIRISKEVESPAEECHES</sequence>
<dbReference type="Proteomes" id="UP000887116">
    <property type="component" value="Unassembled WGS sequence"/>
</dbReference>
<keyword evidence="2" id="KW-1185">Reference proteome</keyword>